<protein>
    <recommendedName>
        <fullName evidence="4">G protein-coupled receptor</fullName>
    </recommendedName>
</protein>
<feature type="transmembrane region" description="Helical" evidence="1">
    <location>
        <begin position="6"/>
        <end position="26"/>
    </location>
</feature>
<dbReference type="AlphaFoldDB" id="A0AAV5UQN4"/>
<reference evidence="2" key="1">
    <citation type="submission" date="2023-10" db="EMBL/GenBank/DDBJ databases">
        <title>Genome assembly of Pristionchus species.</title>
        <authorList>
            <person name="Yoshida K."/>
            <person name="Sommer R.J."/>
        </authorList>
    </citation>
    <scope>NUCLEOTIDE SEQUENCE</scope>
    <source>
        <strain evidence="2">RS5133</strain>
    </source>
</reference>
<dbReference type="EMBL" id="BTSY01000001">
    <property type="protein sequence ID" value="GMT09421.1"/>
    <property type="molecule type" value="Genomic_DNA"/>
</dbReference>
<feature type="transmembrane region" description="Helical" evidence="1">
    <location>
        <begin position="47"/>
        <end position="70"/>
    </location>
</feature>
<dbReference type="Proteomes" id="UP001432322">
    <property type="component" value="Unassembled WGS sequence"/>
</dbReference>
<sequence length="122" mass="14134">ETIFVLYGVEGITIIISAGIILYCRWKVKNLPYNEDRLSAKYQVREVLNFSLAILPSVILSSILHTVSLVPAYLWHKGYIDYYISCVFYFSVHSLNCVVTKITLILFHPAMRIKLRSMLFTR</sequence>
<accession>A0AAV5UQN4</accession>
<evidence type="ECO:0000256" key="1">
    <source>
        <dbReference type="SAM" id="Phobius"/>
    </source>
</evidence>
<comment type="caution">
    <text evidence="2">The sequence shown here is derived from an EMBL/GenBank/DDBJ whole genome shotgun (WGS) entry which is preliminary data.</text>
</comment>
<feature type="non-terminal residue" evidence="2">
    <location>
        <position position="122"/>
    </location>
</feature>
<proteinExistence type="predicted"/>
<organism evidence="2 3">
    <name type="scientific">Pristionchus fissidentatus</name>
    <dbReference type="NCBI Taxonomy" id="1538716"/>
    <lineage>
        <taxon>Eukaryota</taxon>
        <taxon>Metazoa</taxon>
        <taxon>Ecdysozoa</taxon>
        <taxon>Nematoda</taxon>
        <taxon>Chromadorea</taxon>
        <taxon>Rhabditida</taxon>
        <taxon>Rhabditina</taxon>
        <taxon>Diplogasteromorpha</taxon>
        <taxon>Diplogasteroidea</taxon>
        <taxon>Neodiplogasteridae</taxon>
        <taxon>Pristionchus</taxon>
    </lineage>
</organism>
<keyword evidence="1" id="KW-0812">Transmembrane</keyword>
<keyword evidence="1" id="KW-1133">Transmembrane helix</keyword>
<keyword evidence="1" id="KW-0472">Membrane</keyword>
<keyword evidence="3" id="KW-1185">Reference proteome</keyword>
<feature type="transmembrane region" description="Helical" evidence="1">
    <location>
        <begin position="82"/>
        <end position="107"/>
    </location>
</feature>
<evidence type="ECO:0000313" key="2">
    <source>
        <dbReference type="EMBL" id="GMT09421.1"/>
    </source>
</evidence>
<gene>
    <name evidence="2" type="ORF">PFISCL1PPCAC_718</name>
</gene>
<evidence type="ECO:0000313" key="3">
    <source>
        <dbReference type="Proteomes" id="UP001432322"/>
    </source>
</evidence>
<evidence type="ECO:0008006" key="4">
    <source>
        <dbReference type="Google" id="ProtNLM"/>
    </source>
</evidence>
<feature type="non-terminal residue" evidence="2">
    <location>
        <position position="1"/>
    </location>
</feature>
<name>A0AAV5UQN4_9BILA</name>